<dbReference type="GO" id="GO:0003677">
    <property type="term" value="F:DNA binding"/>
    <property type="evidence" value="ECO:0007669"/>
    <property type="project" value="InterPro"/>
</dbReference>
<dbReference type="FunFam" id="2.60.120.650:FF:000014">
    <property type="entry name" value="PHD transcription factor (Rum1)"/>
    <property type="match status" value="1"/>
</dbReference>
<dbReference type="InParanoid" id="A0A0D1Z2D5"/>
<feature type="region of interest" description="Disordered" evidence="9">
    <location>
        <begin position="32"/>
        <end position="64"/>
    </location>
</feature>
<dbReference type="GeneID" id="27309949"/>
<evidence type="ECO:0000256" key="8">
    <source>
        <dbReference type="PROSITE-ProRule" id="PRU00146"/>
    </source>
</evidence>
<dbReference type="Gene3D" id="3.30.40.10">
    <property type="entry name" value="Zinc/RING finger domain, C3HC4 (zinc finger)"/>
    <property type="match status" value="2"/>
</dbReference>
<dbReference type="GO" id="GO:0034647">
    <property type="term" value="F:histone H3K4me/H3K4me2/H3K4me3 demethylase activity"/>
    <property type="evidence" value="ECO:0007669"/>
    <property type="project" value="TreeGrafter"/>
</dbReference>
<accession>A0A0D1Z2D5</accession>
<feature type="compositionally biased region" description="Basic and acidic residues" evidence="9">
    <location>
        <begin position="523"/>
        <end position="536"/>
    </location>
</feature>
<evidence type="ECO:0000259" key="11">
    <source>
        <dbReference type="PROSITE" id="PS51011"/>
    </source>
</evidence>
<dbReference type="SMART" id="SM00249">
    <property type="entry name" value="PHD"/>
    <property type="match status" value="2"/>
</dbReference>
<dbReference type="CDD" id="cd16100">
    <property type="entry name" value="ARID"/>
    <property type="match status" value="1"/>
</dbReference>
<evidence type="ECO:0000259" key="12">
    <source>
        <dbReference type="PROSITE" id="PS51183"/>
    </source>
</evidence>
<dbReference type="VEuPathDB" id="FungiDB:PV09_01976"/>
<evidence type="ECO:0000256" key="2">
    <source>
        <dbReference type="ARBA" id="ARBA00022723"/>
    </source>
</evidence>
<evidence type="ECO:0000256" key="4">
    <source>
        <dbReference type="ARBA" id="ARBA00022771"/>
    </source>
</evidence>
<dbReference type="InterPro" id="IPR036431">
    <property type="entry name" value="ARID_dom_sf"/>
</dbReference>
<feature type="region of interest" description="Disordered" evidence="9">
    <location>
        <begin position="306"/>
        <end position="335"/>
    </location>
</feature>
<protein>
    <recommendedName>
        <fullName evidence="16">PLU-1-domain-containing protein</fullName>
    </recommendedName>
</protein>
<dbReference type="GO" id="GO:0006355">
    <property type="term" value="P:regulation of DNA-templated transcription"/>
    <property type="evidence" value="ECO:0007669"/>
    <property type="project" value="TreeGrafter"/>
</dbReference>
<feature type="domain" description="ARID" evidence="11">
    <location>
        <begin position="200"/>
        <end position="294"/>
    </location>
</feature>
<evidence type="ECO:0000256" key="1">
    <source>
        <dbReference type="ARBA" id="ARBA00004123"/>
    </source>
</evidence>
<dbReference type="RefSeq" id="XP_016216961.1">
    <property type="nucleotide sequence ID" value="XM_016354945.1"/>
</dbReference>
<dbReference type="Proteomes" id="UP000053259">
    <property type="component" value="Unassembled WGS sequence"/>
</dbReference>
<dbReference type="GO" id="GO:0005634">
    <property type="term" value="C:nucleus"/>
    <property type="evidence" value="ECO:0007669"/>
    <property type="project" value="UniProtKB-SubCell"/>
</dbReference>
<dbReference type="PROSITE" id="PS51011">
    <property type="entry name" value="ARID"/>
    <property type="match status" value="1"/>
</dbReference>
<evidence type="ECO:0000259" key="13">
    <source>
        <dbReference type="PROSITE" id="PS51184"/>
    </source>
</evidence>
<feature type="compositionally biased region" description="Polar residues" evidence="9">
    <location>
        <begin position="373"/>
        <end position="382"/>
    </location>
</feature>
<feature type="domain" description="JmjC" evidence="13">
    <location>
        <begin position="674"/>
        <end position="840"/>
    </location>
</feature>
<dbReference type="GO" id="GO:0008270">
    <property type="term" value="F:zinc ion binding"/>
    <property type="evidence" value="ECO:0007669"/>
    <property type="project" value="UniProtKB-KW"/>
</dbReference>
<gene>
    <name evidence="14" type="ORF">PV09_01976</name>
</gene>
<evidence type="ECO:0000256" key="7">
    <source>
        <dbReference type="ARBA" id="ARBA00023242"/>
    </source>
</evidence>
<dbReference type="SMART" id="SM00501">
    <property type="entry name" value="BRIGHT"/>
    <property type="match status" value="1"/>
</dbReference>
<dbReference type="Gene3D" id="2.60.120.650">
    <property type="entry name" value="Cupin"/>
    <property type="match status" value="2"/>
</dbReference>
<dbReference type="Pfam" id="PF08429">
    <property type="entry name" value="PLU-1"/>
    <property type="match status" value="1"/>
</dbReference>
<dbReference type="InterPro" id="IPR019786">
    <property type="entry name" value="Zinc_finger_PHD-type_CS"/>
</dbReference>
<dbReference type="SUPFAM" id="SSF57903">
    <property type="entry name" value="FYVE/PHD zinc finger"/>
    <property type="match status" value="2"/>
</dbReference>
<dbReference type="InterPro" id="IPR001606">
    <property type="entry name" value="ARID_dom"/>
</dbReference>
<sequence length="1806" mass="202358">MVASASSGGGGAAAGGMHSMTATLNMRAHMTGLSSSASSSHTSTHHSKAKTGASGVPISNAQPPLLDANNKTIIPLSARFAEPLDLSTVERRGQPTQVQDVPKKARHHGLQEAPTFRPTEEEFRNPMEYIRKIAPRAREYGICKIIPPDGWNPDFAIDTQRFHFRTRKQKLNLAEGGESRNINRRSQISSLTDVDAAPDTRANLNYLDQLSKFHMARNGTNLNRFPSVDKRPLDLYKLKKFVEDKGGFDAVCRQKRWAEIGRDLGYSGKIMSSLSTSLKNSYQKWLQPYEDWLRYNKPSILQQQEIENGGPYTPSPVATPAKSQQHTPNVGTASPTVRASSALNAALQAAGTSDAHASKPSNNAGQAAPPASSGFTAVNTGGFTAVNARPPPQPTQTVLPSANQGSTLTAANGRKTDTAQSTPQRSEMSPLTSMENTPDAPHMSSSASLKGATPSTPALNQMPNQRLINALKRNLPSDQDHDTNGDGSSPAGGRSKRARTDSVPVVAGSSMVQPRLPAPRLQLPRDRSKEKPGDLCEECGRGDDETAILICDNCDSGYHRYCLRPPLKSIPEQDWYCPRCLFGRGEYGFEEGAIYSLRQFQERAREFKEKHFHNKVQPDPVTGKRQPTEDEVEREFWRLTESLTETVEVEYGADIHSTTHGSAFPTLELHPTNPYSIDPWNLNVLPLDKDSLFRHIKTDISGMTVPWLYVGMCFSTFCWHSEDHYAYSINYQHFGDTKTWYGIPGSDAEKFENAMREKMPEMFEQQPDLLFQLVTLLQPEKLQKAGVRVYALDQRAGQFVITFPQAYHAGFNHGFNFNEAVNFAPADWEPFGAASIIRLQDYRRQPVFCHEELLMSAAARDHSIKTAKWLGPALQRMLDRELKIREDFAIEYTKARPMLASDNGADDDSVIGKDSEFPFDKDEKDYVDDDIVCTYCKAYCYLSRFVCKKTKRVVCLMHAGKFECCEGTTTEDRTSMKDGDHHVQLRLTDEELTATVQKVVDVSRTPEIWNEKLERVLEDGPRAQLKALRSLLAEGDRINQHWDLPQLPELRKYVERCNEWVEEATNYITRKQQNRRKNERVWRKSLTRNAEADEREKELRSVDKIKKLLEQAEDLAFDCPELETLQDRADKIEDFRRRAAAAFRRDNITTAELELLIEESRTFGVDMPEIETLETRARRTKWYERANEAYEKFTKGTPLTLQEVEDFIKEGRDVGLPDHDEHLQYFVLQQEQGTFWEQKVKELIAAEPINYAQLDTLSRQATIIPVSKETLAQVDAILAKQREAQEKINSLYQRCKDPEFRNRPKYQEVREAMESLAELNNKPPGTMDLEKEQKRHEDWMRRGKKLFGKANAPLHILLQHMKLVEERNEHCLDLNDEPRLPVEPSSRANSPSGDEDGTMTGTSREVFCICRKPEAGMMIECEMCHEWYHGKCLKIARGKVKEDDKYTCPICDHRVKIPRDAARPKLEDLQAWQDEIETLPFQPEEEETLENIIDKAAEFRAKLVSIINPIMSTPDDLPVQRFYLRKIEGADVLLADETNFLRQELHKWAPVAPEPPPLISVSLSTRKPRPTKQQKLMAQLGITNPDDLPPHLRPKQPGTKKKEKPEIKKEGDATAGSSGVQTSHTPPGLPHGHSENTPTFVSGQVVAATTASGALRHQTPGHPTFTYDAMAASVNTTSYGDLNSPMFATASSAGSHTLSRPALASPPPQHTTSTTFDPTLDNMFGRPSSSGNDNKSHVEHDGAGFDLASPKQDRSDPVDLFGSLVNEPDDSGNRSPFGGAFGGGDQDEALGKGAFEEGLDGAGFDS</sequence>
<feature type="compositionally biased region" description="Polar residues" evidence="9">
    <location>
        <begin position="395"/>
        <end position="410"/>
    </location>
</feature>
<feature type="region of interest" description="Disordered" evidence="9">
    <location>
        <begin position="1551"/>
        <end position="1639"/>
    </location>
</feature>
<feature type="domain" description="PHD-type" evidence="10">
    <location>
        <begin position="533"/>
        <end position="583"/>
    </location>
</feature>
<feature type="domain" description="JmjN" evidence="12">
    <location>
        <begin position="113"/>
        <end position="154"/>
    </location>
</feature>
<feature type="region of interest" description="Disordered" evidence="9">
    <location>
        <begin position="1690"/>
        <end position="1806"/>
    </location>
</feature>
<keyword evidence="3" id="KW-0677">Repeat</keyword>
<feature type="region of interest" description="Disordered" evidence="9">
    <location>
        <begin position="1375"/>
        <end position="1400"/>
    </location>
</feature>
<dbReference type="InterPro" id="IPR011011">
    <property type="entry name" value="Znf_FYVE_PHD"/>
</dbReference>
<dbReference type="SMART" id="SM00545">
    <property type="entry name" value="JmjN"/>
    <property type="match status" value="1"/>
</dbReference>
<evidence type="ECO:0000313" key="14">
    <source>
        <dbReference type="EMBL" id="KIW07092.1"/>
    </source>
</evidence>
<dbReference type="EMBL" id="KN847533">
    <property type="protein sequence ID" value="KIW07092.1"/>
    <property type="molecule type" value="Genomic_DNA"/>
</dbReference>
<dbReference type="Pfam" id="PF02928">
    <property type="entry name" value="zf-C5HC2"/>
    <property type="match status" value="1"/>
</dbReference>
<dbReference type="CDD" id="cd15543">
    <property type="entry name" value="PHD_RSF1"/>
    <property type="match status" value="1"/>
</dbReference>
<dbReference type="PROSITE" id="PS50016">
    <property type="entry name" value="ZF_PHD_2"/>
    <property type="match status" value="2"/>
</dbReference>
<proteinExistence type="predicted"/>
<keyword evidence="5" id="KW-0862">Zinc</keyword>
<dbReference type="PROSITE" id="PS01359">
    <property type="entry name" value="ZF_PHD_1"/>
    <property type="match status" value="2"/>
</dbReference>
<dbReference type="STRING" id="253628.A0A0D1Z2D5"/>
<evidence type="ECO:0000256" key="6">
    <source>
        <dbReference type="ARBA" id="ARBA00023004"/>
    </source>
</evidence>
<keyword evidence="15" id="KW-1185">Reference proteome</keyword>
<dbReference type="InterPro" id="IPR013083">
    <property type="entry name" value="Znf_RING/FYVE/PHD"/>
</dbReference>
<dbReference type="SUPFAM" id="SSF46774">
    <property type="entry name" value="ARID-like"/>
    <property type="match status" value="1"/>
</dbReference>
<feature type="compositionally biased region" description="Polar residues" evidence="9">
    <location>
        <begin position="321"/>
        <end position="335"/>
    </location>
</feature>
<reference evidence="14 15" key="1">
    <citation type="submission" date="2015-01" db="EMBL/GenBank/DDBJ databases">
        <title>The Genome Sequence of Ochroconis gallopava CBS43764.</title>
        <authorList>
            <consortium name="The Broad Institute Genomics Platform"/>
            <person name="Cuomo C."/>
            <person name="de Hoog S."/>
            <person name="Gorbushina A."/>
            <person name="Stielow B."/>
            <person name="Teixiera M."/>
            <person name="Abouelleil A."/>
            <person name="Chapman S.B."/>
            <person name="Priest M."/>
            <person name="Young S.K."/>
            <person name="Wortman J."/>
            <person name="Nusbaum C."/>
            <person name="Birren B."/>
        </authorList>
    </citation>
    <scope>NUCLEOTIDE SEQUENCE [LARGE SCALE GENOMIC DNA]</scope>
    <source>
        <strain evidence="14 15">CBS 43764</strain>
    </source>
</reference>
<feature type="region of interest" description="Disordered" evidence="9">
    <location>
        <begin position="475"/>
        <end position="536"/>
    </location>
</feature>
<keyword evidence="7" id="KW-0539">Nucleus</keyword>
<dbReference type="PANTHER" id="PTHR10694:SF33">
    <property type="entry name" value="LYSINE-SPECIFIC DEMETHYLASE 5"/>
    <property type="match status" value="1"/>
</dbReference>
<dbReference type="InterPro" id="IPR001965">
    <property type="entry name" value="Znf_PHD"/>
</dbReference>
<dbReference type="Pfam" id="PF00628">
    <property type="entry name" value="PHD"/>
    <property type="match status" value="2"/>
</dbReference>
<dbReference type="InterPro" id="IPR003349">
    <property type="entry name" value="JmjN"/>
</dbReference>
<dbReference type="PROSITE" id="PS51183">
    <property type="entry name" value="JMJN"/>
    <property type="match status" value="1"/>
</dbReference>
<dbReference type="InterPro" id="IPR003347">
    <property type="entry name" value="JmjC_dom"/>
</dbReference>
<feature type="region of interest" description="Disordered" evidence="9">
    <location>
        <begin position="347"/>
        <end position="460"/>
    </location>
</feature>
<keyword evidence="4 8" id="KW-0863">Zinc-finger</keyword>
<dbReference type="GO" id="GO:0000785">
    <property type="term" value="C:chromatin"/>
    <property type="evidence" value="ECO:0007669"/>
    <property type="project" value="TreeGrafter"/>
</dbReference>
<dbReference type="InterPro" id="IPR004198">
    <property type="entry name" value="Znf_C5HC2"/>
</dbReference>
<dbReference type="Gene3D" id="1.10.150.60">
    <property type="entry name" value="ARID DNA-binding domain"/>
    <property type="match status" value="1"/>
</dbReference>
<keyword evidence="2" id="KW-0479">Metal-binding</keyword>
<dbReference type="Pfam" id="PF02373">
    <property type="entry name" value="JmjC"/>
    <property type="match status" value="1"/>
</dbReference>
<dbReference type="CDD" id="cd15518">
    <property type="entry name" value="PHD_Ecm5p_Lid2p_like"/>
    <property type="match status" value="1"/>
</dbReference>
<feature type="compositionally biased region" description="Polar residues" evidence="9">
    <location>
        <begin position="443"/>
        <end position="460"/>
    </location>
</feature>
<dbReference type="OrthoDB" id="1678912at2759"/>
<dbReference type="SUPFAM" id="SSF51197">
    <property type="entry name" value="Clavaminate synthase-like"/>
    <property type="match status" value="1"/>
</dbReference>
<feature type="compositionally biased region" description="Polar residues" evidence="9">
    <location>
        <begin position="1615"/>
        <end position="1625"/>
    </location>
</feature>
<feature type="compositionally biased region" description="Basic and acidic residues" evidence="9">
    <location>
        <begin position="1603"/>
        <end position="1612"/>
    </location>
</feature>
<dbReference type="FunFam" id="3.30.40.10:FF:000322">
    <property type="entry name" value="PHD transcription factor (Rum1)"/>
    <property type="match status" value="1"/>
</dbReference>
<evidence type="ECO:0008006" key="16">
    <source>
        <dbReference type="Google" id="ProtNLM"/>
    </source>
</evidence>
<feature type="compositionally biased region" description="Polar residues" evidence="9">
    <location>
        <begin position="418"/>
        <end position="436"/>
    </location>
</feature>
<evidence type="ECO:0000256" key="3">
    <source>
        <dbReference type="ARBA" id="ARBA00022737"/>
    </source>
</evidence>
<dbReference type="FunCoup" id="A0A0D1Z2D5">
    <property type="interactions" value="318"/>
</dbReference>
<dbReference type="InterPro" id="IPR019787">
    <property type="entry name" value="Znf_PHD-finger"/>
</dbReference>
<dbReference type="InterPro" id="IPR013637">
    <property type="entry name" value="Lys_sp_deMease-like_dom"/>
</dbReference>
<feature type="compositionally biased region" description="Basic and acidic residues" evidence="9">
    <location>
        <begin position="1734"/>
        <end position="1743"/>
    </location>
</feature>
<dbReference type="Pfam" id="PF01388">
    <property type="entry name" value="ARID"/>
    <property type="match status" value="1"/>
</dbReference>
<evidence type="ECO:0000259" key="10">
    <source>
        <dbReference type="PROSITE" id="PS50016"/>
    </source>
</evidence>
<organism evidence="14 15">
    <name type="scientific">Verruconis gallopava</name>
    <dbReference type="NCBI Taxonomy" id="253628"/>
    <lineage>
        <taxon>Eukaryota</taxon>
        <taxon>Fungi</taxon>
        <taxon>Dikarya</taxon>
        <taxon>Ascomycota</taxon>
        <taxon>Pezizomycotina</taxon>
        <taxon>Dothideomycetes</taxon>
        <taxon>Pleosporomycetidae</taxon>
        <taxon>Venturiales</taxon>
        <taxon>Sympoventuriaceae</taxon>
        <taxon>Verruconis</taxon>
    </lineage>
</organism>
<evidence type="ECO:0000313" key="15">
    <source>
        <dbReference type="Proteomes" id="UP000053259"/>
    </source>
</evidence>
<feature type="region of interest" description="Disordered" evidence="9">
    <location>
        <begin position="91"/>
        <end position="110"/>
    </location>
</feature>
<dbReference type="SMART" id="SM00558">
    <property type="entry name" value="JmjC"/>
    <property type="match status" value="1"/>
</dbReference>
<feature type="domain" description="PHD-type" evidence="10">
    <location>
        <begin position="1405"/>
        <end position="1454"/>
    </location>
</feature>
<dbReference type="SMART" id="SM01014">
    <property type="entry name" value="ARID"/>
    <property type="match status" value="1"/>
</dbReference>
<dbReference type="Pfam" id="PF02375">
    <property type="entry name" value="JmjN"/>
    <property type="match status" value="1"/>
</dbReference>
<dbReference type="PROSITE" id="PS51184">
    <property type="entry name" value="JMJC"/>
    <property type="match status" value="1"/>
</dbReference>
<evidence type="ECO:0000256" key="5">
    <source>
        <dbReference type="ARBA" id="ARBA00022833"/>
    </source>
</evidence>
<evidence type="ECO:0000256" key="9">
    <source>
        <dbReference type="SAM" id="MobiDB-lite"/>
    </source>
</evidence>
<name>A0A0D1Z2D5_9PEZI</name>
<keyword evidence="6" id="KW-0408">Iron</keyword>
<dbReference type="PANTHER" id="PTHR10694">
    <property type="entry name" value="LYSINE-SPECIFIC DEMETHYLASE"/>
    <property type="match status" value="1"/>
</dbReference>
<feature type="compositionally biased region" description="Basic residues" evidence="9">
    <location>
        <begin position="1592"/>
        <end position="1602"/>
    </location>
</feature>
<comment type="subcellular location">
    <subcellularLocation>
        <location evidence="1">Nucleus</location>
    </subcellularLocation>
</comment>